<proteinExistence type="predicted"/>
<evidence type="ECO:0000313" key="3">
    <source>
        <dbReference type="Proteomes" id="UP000559182"/>
    </source>
</evidence>
<evidence type="ECO:0000313" key="2">
    <source>
        <dbReference type="EMBL" id="MBB2893945.1"/>
    </source>
</evidence>
<evidence type="ECO:0008006" key="4">
    <source>
        <dbReference type="Google" id="ProtNLM"/>
    </source>
</evidence>
<accession>A0A839NFM7</accession>
<gene>
    <name evidence="2" type="ORF">FHU39_003981</name>
</gene>
<reference evidence="2 3" key="1">
    <citation type="submission" date="2020-08" db="EMBL/GenBank/DDBJ databases">
        <title>Sequencing the genomes of 1000 actinobacteria strains.</title>
        <authorList>
            <person name="Klenk H.-P."/>
        </authorList>
    </citation>
    <scope>NUCLEOTIDE SEQUENCE [LARGE SCALE GENOMIC DNA]</scope>
    <source>
        <strain evidence="2 3">DSM 105369</strain>
    </source>
</reference>
<comment type="caution">
    <text evidence="2">The sequence shown here is derived from an EMBL/GenBank/DDBJ whole genome shotgun (WGS) entry which is preliminary data.</text>
</comment>
<dbReference type="EMBL" id="JACHVQ010000004">
    <property type="protein sequence ID" value="MBB2893945.1"/>
    <property type="molecule type" value="Genomic_DNA"/>
</dbReference>
<evidence type="ECO:0000256" key="1">
    <source>
        <dbReference type="SAM" id="Phobius"/>
    </source>
</evidence>
<keyword evidence="1" id="KW-1133">Transmembrane helix</keyword>
<organism evidence="2 3">
    <name type="scientific">Flexivirga oryzae</name>
    <dbReference type="NCBI Taxonomy" id="1794944"/>
    <lineage>
        <taxon>Bacteria</taxon>
        <taxon>Bacillati</taxon>
        <taxon>Actinomycetota</taxon>
        <taxon>Actinomycetes</taxon>
        <taxon>Micrococcales</taxon>
        <taxon>Dermacoccaceae</taxon>
        <taxon>Flexivirga</taxon>
    </lineage>
</organism>
<name>A0A839NFM7_9MICO</name>
<dbReference type="Proteomes" id="UP000559182">
    <property type="component" value="Unassembled WGS sequence"/>
</dbReference>
<dbReference type="RefSeq" id="WP_183322414.1">
    <property type="nucleotide sequence ID" value="NZ_JACHVQ010000004.1"/>
</dbReference>
<feature type="transmembrane region" description="Helical" evidence="1">
    <location>
        <begin position="36"/>
        <end position="56"/>
    </location>
</feature>
<feature type="transmembrane region" description="Helical" evidence="1">
    <location>
        <begin position="12"/>
        <end position="30"/>
    </location>
</feature>
<keyword evidence="1" id="KW-0472">Membrane</keyword>
<protein>
    <recommendedName>
        <fullName evidence="4">Bacterial Pleckstrin homology domain-containing protein</fullName>
    </recommendedName>
</protein>
<sequence length="145" mass="15145">MKVYREHSKVITGVGVVVALAGVVVLGFALAGSASIWQVIVGAALIMVGSLIASMYGEIRIGQNQVELRLVPVPGRTIDIADIRKVESIDIAPLRFGGWGWRRTGRGTTALILSGGPGARLLLADGSQFVVSGRAGRALLADLGR</sequence>
<keyword evidence="1" id="KW-0812">Transmembrane</keyword>
<keyword evidence="3" id="KW-1185">Reference proteome</keyword>
<dbReference type="AlphaFoldDB" id="A0A839NFM7"/>